<name>A0A4C2AAY7_EUMVA</name>
<sequence>MAEDWDEERMVGNYITSGCVGRLSWLVEPDYHPHPATWVMDVSGSWARYTMRISWVGRTPTVCRVRACLAPDYVADKVASSAKKKKPEEEELLGSGVRICGVQALLRESCY</sequence>
<protein>
    <submittedName>
        <fullName evidence="1">Uncharacterized protein</fullName>
    </submittedName>
</protein>
<evidence type="ECO:0000313" key="2">
    <source>
        <dbReference type="Proteomes" id="UP000299102"/>
    </source>
</evidence>
<evidence type="ECO:0000313" key="1">
    <source>
        <dbReference type="EMBL" id="GBP96992.1"/>
    </source>
</evidence>
<dbReference type="Proteomes" id="UP000299102">
    <property type="component" value="Unassembled WGS sequence"/>
</dbReference>
<organism evidence="1 2">
    <name type="scientific">Eumeta variegata</name>
    <name type="common">Bagworm moth</name>
    <name type="synonym">Eumeta japonica</name>
    <dbReference type="NCBI Taxonomy" id="151549"/>
    <lineage>
        <taxon>Eukaryota</taxon>
        <taxon>Metazoa</taxon>
        <taxon>Ecdysozoa</taxon>
        <taxon>Arthropoda</taxon>
        <taxon>Hexapoda</taxon>
        <taxon>Insecta</taxon>
        <taxon>Pterygota</taxon>
        <taxon>Neoptera</taxon>
        <taxon>Endopterygota</taxon>
        <taxon>Lepidoptera</taxon>
        <taxon>Glossata</taxon>
        <taxon>Ditrysia</taxon>
        <taxon>Tineoidea</taxon>
        <taxon>Psychidae</taxon>
        <taxon>Oiketicinae</taxon>
        <taxon>Eumeta</taxon>
    </lineage>
</organism>
<dbReference type="AlphaFoldDB" id="A0A4C2AAY7"/>
<dbReference type="EMBL" id="BGZK01002855">
    <property type="protein sequence ID" value="GBP96992.1"/>
    <property type="molecule type" value="Genomic_DNA"/>
</dbReference>
<comment type="caution">
    <text evidence="1">The sequence shown here is derived from an EMBL/GenBank/DDBJ whole genome shotgun (WGS) entry which is preliminary data.</text>
</comment>
<proteinExistence type="predicted"/>
<reference evidence="1 2" key="1">
    <citation type="journal article" date="2019" name="Commun. Biol.">
        <title>The bagworm genome reveals a unique fibroin gene that provides high tensile strength.</title>
        <authorList>
            <person name="Kono N."/>
            <person name="Nakamura H."/>
            <person name="Ohtoshi R."/>
            <person name="Tomita M."/>
            <person name="Numata K."/>
            <person name="Arakawa K."/>
        </authorList>
    </citation>
    <scope>NUCLEOTIDE SEQUENCE [LARGE SCALE GENOMIC DNA]</scope>
</reference>
<gene>
    <name evidence="1" type="ORF">EVAR_89969_1</name>
</gene>
<keyword evidence="2" id="KW-1185">Reference proteome</keyword>
<accession>A0A4C2AAY7</accession>